<reference evidence="4" key="2">
    <citation type="submission" date="2023-06" db="EMBL/GenBank/DDBJ databases">
        <authorList>
            <person name="Ma L."/>
            <person name="Liu K.-W."/>
            <person name="Li Z."/>
            <person name="Hsiao Y.-Y."/>
            <person name="Qi Y."/>
            <person name="Fu T."/>
            <person name="Tang G."/>
            <person name="Zhang D."/>
            <person name="Sun W.-H."/>
            <person name="Liu D.-K."/>
            <person name="Li Y."/>
            <person name="Chen G.-Z."/>
            <person name="Liu X.-D."/>
            <person name="Liao X.-Y."/>
            <person name="Jiang Y.-T."/>
            <person name="Yu X."/>
            <person name="Hao Y."/>
            <person name="Huang J."/>
            <person name="Zhao X.-W."/>
            <person name="Ke S."/>
            <person name="Chen Y.-Y."/>
            <person name="Wu W.-L."/>
            <person name="Hsu J.-L."/>
            <person name="Lin Y.-F."/>
            <person name="Huang M.-D."/>
            <person name="Li C.-Y."/>
            <person name="Huang L."/>
            <person name="Wang Z.-W."/>
            <person name="Zhao X."/>
            <person name="Zhong W.-Y."/>
            <person name="Peng D.-H."/>
            <person name="Ahmad S."/>
            <person name="Lan S."/>
            <person name="Zhang J.-S."/>
            <person name="Tsai W.-C."/>
            <person name="Van De Peer Y."/>
            <person name="Liu Z.-J."/>
        </authorList>
    </citation>
    <scope>NUCLEOTIDE SEQUENCE</scope>
    <source>
        <strain evidence="4">CP</strain>
        <tissue evidence="4">Leaves</tissue>
    </source>
</reference>
<sequence>MKKGKGDVTLNSTVPRERSAGVSVGELKEREEVGWQLVRGQRRNRGYPQCSKSGASHSLGEYKLPRMLKCFRCLGRGHYARDCCDPPRC</sequence>
<dbReference type="InterPro" id="IPR001878">
    <property type="entry name" value="Znf_CCHC"/>
</dbReference>
<dbReference type="PROSITE" id="PS50158">
    <property type="entry name" value="ZF_CCHC"/>
    <property type="match status" value="1"/>
</dbReference>
<dbReference type="GO" id="GO:0003676">
    <property type="term" value="F:nucleic acid binding"/>
    <property type="evidence" value="ECO:0007669"/>
    <property type="project" value="InterPro"/>
</dbReference>
<dbReference type="GO" id="GO:0008270">
    <property type="term" value="F:zinc ion binding"/>
    <property type="evidence" value="ECO:0007669"/>
    <property type="project" value="UniProtKB-KW"/>
</dbReference>
<dbReference type="Proteomes" id="UP001180020">
    <property type="component" value="Unassembled WGS sequence"/>
</dbReference>
<dbReference type="EMBL" id="JAUJYO010000005">
    <property type="protein sequence ID" value="KAK1316958.1"/>
    <property type="molecule type" value="Genomic_DNA"/>
</dbReference>
<dbReference type="AlphaFoldDB" id="A0AAV9EXP2"/>
<feature type="region of interest" description="Disordered" evidence="2">
    <location>
        <begin position="1"/>
        <end position="25"/>
    </location>
</feature>
<protein>
    <recommendedName>
        <fullName evidence="3">CCHC-type domain-containing protein</fullName>
    </recommendedName>
</protein>
<comment type="caution">
    <text evidence="4">The sequence shown here is derived from an EMBL/GenBank/DDBJ whole genome shotgun (WGS) entry which is preliminary data.</text>
</comment>
<keyword evidence="1" id="KW-0863">Zinc-finger</keyword>
<organism evidence="4 5">
    <name type="scientific">Acorus calamus</name>
    <name type="common">Sweet flag</name>
    <dbReference type="NCBI Taxonomy" id="4465"/>
    <lineage>
        <taxon>Eukaryota</taxon>
        <taxon>Viridiplantae</taxon>
        <taxon>Streptophyta</taxon>
        <taxon>Embryophyta</taxon>
        <taxon>Tracheophyta</taxon>
        <taxon>Spermatophyta</taxon>
        <taxon>Magnoliopsida</taxon>
        <taxon>Liliopsida</taxon>
        <taxon>Acoraceae</taxon>
        <taxon>Acorus</taxon>
    </lineage>
</organism>
<reference evidence="4" key="1">
    <citation type="journal article" date="2023" name="Nat. Commun.">
        <title>Diploid and tetraploid genomes of Acorus and the evolution of monocots.</title>
        <authorList>
            <person name="Ma L."/>
            <person name="Liu K.W."/>
            <person name="Li Z."/>
            <person name="Hsiao Y.Y."/>
            <person name="Qi Y."/>
            <person name="Fu T."/>
            <person name="Tang G.D."/>
            <person name="Zhang D."/>
            <person name="Sun W.H."/>
            <person name="Liu D.K."/>
            <person name="Li Y."/>
            <person name="Chen G.Z."/>
            <person name="Liu X.D."/>
            <person name="Liao X.Y."/>
            <person name="Jiang Y.T."/>
            <person name="Yu X."/>
            <person name="Hao Y."/>
            <person name="Huang J."/>
            <person name="Zhao X.W."/>
            <person name="Ke S."/>
            <person name="Chen Y.Y."/>
            <person name="Wu W.L."/>
            <person name="Hsu J.L."/>
            <person name="Lin Y.F."/>
            <person name="Huang M.D."/>
            <person name="Li C.Y."/>
            <person name="Huang L."/>
            <person name="Wang Z.W."/>
            <person name="Zhao X."/>
            <person name="Zhong W.Y."/>
            <person name="Peng D.H."/>
            <person name="Ahmad S."/>
            <person name="Lan S."/>
            <person name="Zhang J.S."/>
            <person name="Tsai W.C."/>
            <person name="Van de Peer Y."/>
            <person name="Liu Z.J."/>
        </authorList>
    </citation>
    <scope>NUCLEOTIDE SEQUENCE</scope>
    <source>
        <strain evidence="4">CP</strain>
    </source>
</reference>
<evidence type="ECO:0000259" key="3">
    <source>
        <dbReference type="PROSITE" id="PS50158"/>
    </source>
</evidence>
<evidence type="ECO:0000313" key="5">
    <source>
        <dbReference type="Proteomes" id="UP001180020"/>
    </source>
</evidence>
<keyword evidence="1" id="KW-0479">Metal-binding</keyword>
<evidence type="ECO:0000256" key="2">
    <source>
        <dbReference type="SAM" id="MobiDB-lite"/>
    </source>
</evidence>
<keyword evidence="1" id="KW-0862">Zinc</keyword>
<feature type="domain" description="CCHC-type" evidence="3">
    <location>
        <begin position="69"/>
        <end position="83"/>
    </location>
</feature>
<accession>A0AAV9EXP2</accession>
<keyword evidence="5" id="KW-1185">Reference proteome</keyword>
<proteinExistence type="predicted"/>
<gene>
    <name evidence="4" type="ORF">QJS10_CPA05g01461</name>
</gene>
<name>A0AAV9EXP2_ACOCL</name>
<evidence type="ECO:0000313" key="4">
    <source>
        <dbReference type="EMBL" id="KAK1316958.1"/>
    </source>
</evidence>
<evidence type="ECO:0000256" key="1">
    <source>
        <dbReference type="PROSITE-ProRule" id="PRU00047"/>
    </source>
</evidence>